<feature type="transmembrane region" description="Helical" evidence="4">
    <location>
        <begin position="201"/>
        <end position="223"/>
    </location>
</feature>
<comment type="caution">
    <text evidence="6">The sequence shown here is derived from an EMBL/GenBank/DDBJ whole genome shotgun (WGS) entry which is preliminary data.</text>
</comment>
<feature type="transmembrane region" description="Helical" evidence="4">
    <location>
        <begin position="98"/>
        <end position="119"/>
    </location>
</feature>
<evidence type="ECO:0000256" key="1">
    <source>
        <dbReference type="ARBA" id="ARBA00022692"/>
    </source>
</evidence>
<keyword evidence="2 4" id="KW-1133">Transmembrane helix</keyword>
<feature type="transmembrane region" description="Helical" evidence="4">
    <location>
        <begin position="73"/>
        <end position="92"/>
    </location>
</feature>
<feature type="transmembrane region" description="Helical" evidence="4">
    <location>
        <begin position="42"/>
        <end position="61"/>
    </location>
</feature>
<dbReference type="InterPro" id="IPR036259">
    <property type="entry name" value="MFS_trans_sf"/>
</dbReference>
<evidence type="ECO:0000256" key="4">
    <source>
        <dbReference type="SAM" id="Phobius"/>
    </source>
</evidence>
<feature type="transmembrane region" description="Helical" evidence="4">
    <location>
        <begin position="265"/>
        <end position="283"/>
    </location>
</feature>
<proteinExistence type="predicted"/>
<accession>A0ABU0HCC0</accession>
<feature type="transmembrane region" description="Helical" evidence="4">
    <location>
        <begin position="235"/>
        <end position="253"/>
    </location>
</feature>
<evidence type="ECO:0000256" key="3">
    <source>
        <dbReference type="ARBA" id="ARBA00023136"/>
    </source>
</evidence>
<dbReference type="SUPFAM" id="SSF103473">
    <property type="entry name" value="MFS general substrate transporter"/>
    <property type="match status" value="1"/>
</dbReference>
<name>A0ABU0HCC0_9HYPH</name>
<evidence type="ECO:0000256" key="2">
    <source>
        <dbReference type="ARBA" id="ARBA00022989"/>
    </source>
</evidence>
<dbReference type="Pfam" id="PF07690">
    <property type="entry name" value="MFS_1"/>
    <property type="match status" value="1"/>
</dbReference>
<dbReference type="Gene3D" id="1.20.1250.20">
    <property type="entry name" value="MFS general substrate transporter like domains"/>
    <property type="match status" value="2"/>
</dbReference>
<dbReference type="EMBL" id="JAUSVO010000006">
    <property type="protein sequence ID" value="MDQ0439617.1"/>
    <property type="molecule type" value="Genomic_DNA"/>
</dbReference>
<reference evidence="6 7" key="1">
    <citation type="submission" date="2023-07" db="EMBL/GenBank/DDBJ databases">
        <title>Genomic Encyclopedia of Type Strains, Phase IV (KMG-IV): sequencing the most valuable type-strain genomes for metagenomic binning, comparative biology and taxonomic classification.</title>
        <authorList>
            <person name="Goeker M."/>
        </authorList>
    </citation>
    <scope>NUCLEOTIDE SEQUENCE [LARGE SCALE GENOMIC DNA]</scope>
    <source>
        <strain evidence="6 7">B6-8</strain>
    </source>
</reference>
<dbReference type="RefSeq" id="WP_266350510.1">
    <property type="nucleotide sequence ID" value="NZ_JAPKNG010000006.1"/>
</dbReference>
<dbReference type="Proteomes" id="UP001241603">
    <property type="component" value="Unassembled WGS sequence"/>
</dbReference>
<feature type="transmembrane region" description="Helical" evidence="4">
    <location>
        <begin position="131"/>
        <end position="152"/>
    </location>
</feature>
<dbReference type="PANTHER" id="PTHR23521">
    <property type="entry name" value="TRANSPORTER MFS SUPERFAMILY"/>
    <property type="match status" value="1"/>
</dbReference>
<keyword evidence="7" id="KW-1185">Reference proteome</keyword>
<dbReference type="InterPro" id="IPR011701">
    <property type="entry name" value="MFS"/>
</dbReference>
<dbReference type="PANTHER" id="PTHR23521:SF3">
    <property type="entry name" value="MFS TRANSPORTER"/>
    <property type="match status" value="1"/>
</dbReference>
<feature type="transmembrane region" description="Helical" evidence="4">
    <location>
        <begin position="354"/>
        <end position="373"/>
    </location>
</feature>
<feature type="domain" description="Major facilitator superfamily (MFS) profile" evidence="5">
    <location>
        <begin position="199"/>
        <end position="417"/>
    </location>
</feature>
<evidence type="ECO:0000259" key="5">
    <source>
        <dbReference type="PROSITE" id="PS50850"/>
    </source>
</evidence>
<dbReference type="InterPro" id="IPR047200">
    <property type="entry name" value="MFS_YcaD-like"/>
</dbReference>
<keyword evidence="3 4" id="KW-0472">Membrane</keyword>
<dbReference type="CDD" id="cd17477">
    <property type="entry name" value="MFS_YcaD_like"/>
    <property type="match status" value="1"/>
</dbReference>
<gene>
    <name evidence="6" type="ORF">QO014_004023</name>
</gene>
<evidence type="ECO:0000313" key="7">
    <source>
        <dbReference type="Proteomes" id="UP001241603"/>
    </source>
</evidence>
<organism evidence="6 7">
    <name type="scientific">Kaistia dalseonensis</name>
    <dbReference type="NCBI Taxonomy" id="410840"/>
    <lineage>
        <taxon>Bacteria</taxon>
        <taxon>Pseudomonadati</taxon>
        <taxon>Pseudomonadota</taxon>
        <taxon>Alphaproteobacteria</taxon>
        <taxon>Hyphomicrobiales</taxon>
        <taxon>Kaistiaceae</taxon>
        <taxon>Kaistia</taxon>
    </lineage>
</organism>
<sequence length="417" mass="43887">MALQLIPVAALLMGSALLLVAGGIHGLLLPIRGSIEGFTTTELGLIGTGWAIGFVAGCLIVPTIVRRVGHVRAYGVMASIATVVILLNLLFISPWAWIVLRGFSGFCFAGAAMIVESWLNERATKENRGTIFSVYQMVNFAASTAGQLVLATRPTDGYFFFVLGAVFYSLAILPSALSTAQTPRPLKTTKLDLKGLFANSPVAAVGCFIIGMVNGAFGTLGAVYSQKIGLPTETIALVMSGAVLGGALTQVPLGRLSDKIDRRYVLIGVATAAIVMTLTISILNPTDPWVVIGLVTLFGGMVYPMYGLTVAHANDFAAPDDFVKIASGLLLMSGIGTMIGPIIGALAMEHLGPQGLFTFCGAMHALLIVYIGYRLMRRPAVRDVPRDVFQSVPMLKNATPETAALDPRATEGGKQAA</sequence>
<dbReference type="PROSITE" id="PS50850">
    <property type="entry name" value="MFS"/>
    <property type="match status" value="1"/>
</dbReference>
<feature type="transmembrane region" description="Helical" evidence="4">
    <location>
        <begin position="289"/>
        <end position="308"/>
    </location>
</feature>
<dbReference type="InterPro" id="IPR020846">
    <property type="entry name" value="MFS_dom"/>
</dbReference>
<protein>
    <submittedName>
        <fullName evidence="6">MFS family permease</fullName>
    </submittedName>
</protein>
<keyword evidence="1 4" id="KW-0812">Transmembrane</keyword>
<feature type="transmembrane region" description="Helical" evidence="4">
    <location>
        <begin position="329"/>
        <end position="348"/>
    </location>
</feature>
<feature type="transmembrane region" description="Helical" evidence="4">
    <location>
        <begin position="158"/>
        <end position="180"/>
    </location>
</feature>
<evidence type="ECO:0000313" key="6">
    <source>
        <dbReference type="EMBL" id="MDQ0439617.1"/>
    </source>
</evidence>